<evidence type="ECO:0000313" key="4">
    <source>
        <dbReference type="EMBL" id="CAK9261798.1"/>
    </source>
</evidence>
<dbReference type="InterPro" id="IPR056070">
    <property type="entry name" value="DUF7653"/>
</dbReference>
<feature type="region of interest" description="Disordered" evidence="2">
    <location>
        <begin position="90"/>
        <end position="136"/>
    </location>
</feature>
<evidence type="ECO:0000259" key="3">
    <source>
        <dbReference type="Pfam" id="PF24670"/>
    </source>
</evidence>
<dbReference type="Pfam" id="PF24670">
    <property type="entry name" value="DUF7653"/>
    <property type="match status" value="1"/>
</dbReference>
<evidence type="ECO:0000256" key="2">
    <source>
        <dbReference type="SAM" id="MobiDB-lite"/>
    </source>
</evidence>
<feature type="compositionally biased region" description="Acidic residues" evidence="2">
    <location>
        <begin position="113"/>
        <end position="123"/>
    </location>
</feature>
<sequence>MSGEDLKMEQEVQVDPAPTSDDHRTLVGGSVEHCDHPRTRLLQISQRGFSLHNINPVEVFKLLGKYVPAQYKNVDGCIRELVCTLPSGARTAADGARSSGSSSRSSQGLALMQEEEEEEDEEDHEFHDRDAGAAGNTRFDEEAAISEQKIEEPLLPGAAAGNRLLQQDGAAADDHSYSSRTLVQQAGFAGRRRRGFETLRSSGSGLREVLDWQEEQGADVDDAHGHEVQSDTGLIETALKMAAEDEENEESEQKEQGDQENEKGRLQHMRSSCRSNIESMNSTTMEVDVFRGKVNQVETHVDGLRKRLERAEKMVADLRRQSSADEDEESRREELRDVCAQKEEEKRNLQGLVNGLQELCMNHEKSINGLRQALKNKLLLLPEDQLGGSCSAMSRNHELHRELYRLSGVEVGLRRELESAKREIALLRCENQSLIARLRAGHEREAARACAKRLDQELRAQLRRSQAQVTALQEKYDLLASRLRLAMRHRPRSSRKELLMQEDNKTLRLELARTRRSLQIGEILLLQSVPTAAIKRRKDQSSSCWDLLVLQEDDPRREHGNDNDNMTALDLPGTTATHLAAASSNNCEESMMLLQEYALTLEEDLRQSQAHCTLLLQEQEELRLERYELVCSLADSYLRLSELEKELNARVDLMKELEVDLDRSTLQIQQNRKELSLVTRERDELRKEGEIMGREALHMSLEVELLRRRLRQLDEELLLKDGQISILRSSWEHHDDDNDDAGQE</sequence>
<name>A0ABP0W4T3_9BRYO</name>
<keyword evidence="1" id="KW-0175">Coiled coil</keyword>
<feature type="coiled-coil region" evidence="1">
    <location>
        <begin position="640"/>
        <end position="716"/>
    </location>
</feature>
<feature type="region of interest" description="Disordered" evidence="2">
    <location>
        <begin position="1"/>
        <end position="24"/>
    </location>
</feature>
<feature type="region of interest" description="Disordered" evidence="2">
    <location>
        <begin position="242"/>
        <end position="267"/>
    </location>
</feature>
<feature type="domain" description="DUF7653" evidence="3">
    <location>
        <begin position="413"/>
        <end position="493"/>
    </location>
</feature>
<feature type="coiled-coil region" evidence="1">
    <location>
        <begin position="294"/>
        <end position="359"/>
    </location>
</feature>
<organism evidence="4 5">
    <name type="scientific">Sphagnum jensenii</name>
    <dbReference type="NCBI Taxonomy" id="128206"/>
    <lineage>
        <taxon>Eukaryota</taxon>
        <taxon>Viridiplantae</taxon>
        <taxon>Streptophyta</taxon>
        <taxon>Embryophyta</taxon>
        <taxon>Bryophyta</taxon>
        <taxon>Sphagnophytina</taxon>
        <taxon>Sphagnopsida</taxon>
        <taxon>Sphagnales</taxon>
        <taxon>Sphagnaceae</taxon>
        <taxon>Sphagnum</taxon>
    </lineage>
</organism>
<dbReference type="EMBL" id="OZ020109">
    <property type="protein sequence ID" value="CAK9261798.1"/>
    <property type="molecule type" value="Genomic_DNA"/>
</dbReference>
<dbReference type="Proteomes" id="UP001497444">
    <property type="component" value="Chromosome 14"/>
</dbReference>
<gene>
    <name evidence="4" type="ORF">CSSPJE1EN1_LOCUS7276</name>
</gene>
<accession>A0ABP0W4T3</accession>
<evidence type="ECO:0000313" key="5">
    <source>
        <dbReference type="Proteomes" id="UP001497444"/>
    </source>
</evidence>
<feature type="compositionally biased region" description="Basic and acidic residues" evidence="2">
    <location>
        <begin position="251"/>
        <end position="265"/>
    </location>
</feature>
<feature type="compositionally biased region" description="Low complexity" evidence="2">
    <location>
        <begin position="90"/>
        <end position="106"/>
    </location>
</feature>
<feature type="coiled-coil region" evidence="1">
    <location>
        <begin position="410"/>
        <end position="482"/>
    </location>
</feature>
<feature type="compositionally biased region" description="Basic and acidic residues" evidence="2">
    <location>
        <begin position="1"/>
        <end position="10"/>
    </location>
</feature>
<protein>
    <recommendedName>
        <fullName evidence="3">DUF7653 domain-containing protein</fullName>
    </recommendedName>
</protein>
<proteinExistence type="predicted"/>
<reference evidence="4" key="1">
    <citation type="submission" date="2024-02" db="EMBL/GenBank/DDBJ databases">
        <authorList>
            <consortium name="ELIXIR-Norway"/>
            <consortium name="Elixir Norway"/>
        </authorList>
    </citation>
    <scope>NUCLEOTIDE SEQUENCE</scope>
</reference>
<keyword evidence="5" id="KW-1185">Reference proteome</keyword>
<evidence type="ECO:0000256" key="1">
    <source>
        <dbReference type="SAM" id="Coils"/>
    </source>
</evidence>